<evidence type="ECO:0000256" key="10">
    <source>
        <dbReference type="ARBA" id="ARBA00048668"/>
    </source>
</evidence>
<dbReference type="InterPro" id="IPR006405">
    <property type="entry name" value="Nic_PRibTrfase_pncB"/>
</dbReference>
<dbReference type="Pfam" id="PF04095">
    <property type="entry name" value="NAPRTase"/>
    <property type="match status" value="1"/>
</dbReference>
<evidence type="ECO:0000256" key="8">
    <source>
        <dbReference type="ARBA" id="ARBA00022679"/>
    </source>
</evidence>
<sequence>MIANRDRSQLHLDHYLISTLYSSWVEGEHEREGVFELFFRKNPFKGEYTIFLGLANVMDYLENFKIDQETIKQFKSIKQFSEFQEKFWDYLMNLSTSSLKVYAMKEGTICFPHEPLMQVIGPLSLANLVGTAFLCLTSYPSLVATNATRFRLAADAINLPECKLFEFGLRRAQGPGAALIASISAYIGGFDATSNLDAHEKFGIPTCGTTDHTSILVGVANRQQLSKTSTSDHKFLLNKKTDQEENFTLKCLEIEEDFVKRIVTRKRTIEEDHKLRRRSELRSFIKVAITNKSSFAALVDTYDVIVSGLVNYCIVALALHHFGYCPLGIRIDSGDSAYLSRCAKSLFKEVAEEYEFNELVSSQIIVSNEISIKVILSLLGQKHAITGFGIGTNLVTCGKQPTLGTVYKMVEIQGIPCQKSTTGTLGSGKSMITCRKSVYRLYSDDNQALVDLMIGNGEQAPKAGHPVLCKHPFDPNQQCVIKPNRVEPLLHLWWDGKLIKKMQSIEEIRTNCLNSLTHLREDIKRFMNPTPYKVSVSDELLKKLNTLKSNTQN</sequence>
<gene>
    <name evidence="15" type="primary">naprt</name>
    <name evidence="15" type="ORF">g.16714</name>
</gene>
<keyword evidence="5" id="KW-0597">Phosphoprotein</keyword>
<evidence type="ECO:0000256" key="9">
    <source>
        <dbReference type="ARBA" id="ARBA00023426"/>
    </source>
</evidence>
<accession>A0A6G1SBS3</accession>
<keyword evidence="6 11" id="KW-0436">Ligase</keyword>
<comment type="catalytic activity">
    <reaction evidence="10 11">
        <text>5-phospho-alpha-D-ribose 1-diphosphate + nicotinate + ATP + H2O = nicotinate beta-D-ribonucleotide + ADP + phosphate + diphosphate</text>
        <dbReference type="Rhea" id="RHEA:36163"/>
        <dbReference type="ChEBI" id="CHEBI:15377"/>
        <dbReference type="ChEBI" id="CHEBI:30616"/>
        <dbReference type="ChEBI" id="CHEBI:32544"/>
        <dbReference type="ChEBI" id="CHEBI:33019"/>
        <dbReference type="ChEBI" id="CHEBI:43474"/>
        <dbReference type="ChEBI" id="CHEBI:57502"/>
        <dbReference type="ChEBI" id="CHEBI:58017"/>
        <dbReference type="ChEBI" id="CHEBI:456216"/>
        <dbReference type="EC" id="6.3.4.21"/>
    </reaction>
</comment>
<evidence type="ECO:0000256" key="6">
    <source>
        <dbReference type="ARBA" id="ARBA00022598"/>
    </source>
</evidence>
<dbReference type="InterPro" id="IPR040727">
    <property type="entry name" value="NAPRTase_N"/>
</dbReference>
<dbReference type="InterPro" id="IPR013785">
    <property type="entry name" value="Aldolase_TIM"/>
</dbReference>
<dbReference type="GO" id="GO:0005829">
    <property type="term" value="C:cytosol"/>
    <property type="evidence" value="ECO:0007669"/>
    <property type="project" value="TreeGrafter"/>
</dbReference>
<dbReference type="PANTHER" id="PTHR11098:SF1">
    <property type="entry name" value="NICOTINATE PHOSPHORIBOSYLTRANSFERASE"/>
    <property type="match status" value="1"/>
</dbReference>
<comment type="similarity">
    <text evidence="2 11">Belongs to the NAPRTase family.</text>
</comment>
<dbReference type="PIRSF" id="PIRSF000484">
    <property type="entry name" value="NAPRT"/>
    <property type="match status" value="1"/>
</dbReference>
<keyword evidence="15" id="KW-0328">Glycosyltransferase</keyword>
<dbReference type="InterPro" id="IPR007229">
    <property type="entry name" value="Nic_PRibTrfase-Fam"/>
</dbReference>
<evidence type="ECO:0000256" key="7">
    <source>
        <dbReference type="ARBA" id="ARBA00022642"/>
    </source>
</evidence>
<dbReference type="InterPro" id="IPR036068">
    <property type="entry name" value="Nicotinate_pribotase-like_C"/>
</dbReference>
<feature type="domain" description="Nicotinate phosphoribosyltransferase C-terminal" evidence="14">
    <location>
        <begin position="435"/>
        <end position="542"/>
    </location>
</feature>
<dbReference type="GO" id="GO:0034355">
    <property type="term" value="P:NAD+ biosynthetic process via the salvage pathway"/>
    <property type="evidence" value="ECO:0007669"/>
    <property type="project" value="TreeGrafter"/>
</dbReference>
<dbReference type="EC" id="6.3.4.21" evidence="3 11"/>
<dbReference type="InterPro" id="IPR041525">
    <property type="entry name" value="N/Namide_PRibTrfase"/>
</dbReference>
<reference evidence="15" key="1">
    <citation type="submission" date="2018-10" db="EMBL/GenBank/DDBJ databases">
        <title>Transcriptome assembly of Aceria tosichella (Wheat curl mite) Type 2.</title>
        <authorList>
            <person name="Scully E.D."/>
            <person name="Geib S.M."/>
            <person name="Palmer N.A."/>
            <person name="Gupta A.K."/>
            <person name="Sarath G."/>
            <person name="Tatineni S."/>
        </authorList>
    </citation>
    <scope>NUCLEOTIDE SEQUENCE</scope>
    <source>
        <strain evidence="15">LincolnNE</strain>
    </source>
</reference>
<evidence type="ECO:0000259" key="12">
    <source>
        <dbReference type="Pfam" id="PF04095"/>
    </source>
</evidence>
<dbReference type="Pfam" id="PF17956">
    <property type="entry name" value="NAPRTase_C"/>
    <property type="match status" value="1"/>
</dbReference>
<dbReference type="Gene3D" id="3.20.20.70">
    <property type="entry name" value="Aldolase class I"/>
    <property type="match status" value="1"/>
</dbReference>
<dbReference type="AlphaFoldDB" id="A0A6G1SBS3"/>
<feature type="domain" description="Nicotinate/nicotinamide phosphoribosyltransferase" evidence="12">
    <location>
        <begin position="321"/>
        <end position="411"/>
    </location>
</feature>
<keyword evidence="7 11" id="KW-0662">Pyridine nucleotide biosynthesis</keyword>
<dbReference type="EMBL" id="GGYP01002900">
    <property type="protein sequence ID" value="MDE47671.1"/>
    <property type="molecule type" value="Transcribed_RNA"/>
</dbReference>
<comment type="PTM">
    <text evidence="11">Transiently phosphorylated on a His residue during the reaction cycle. Phosphorylation strongly increases the affinity for substrates and increases the rate of nicotinate D-ribonucleotide production. Dephosphorylation regenerates the low-affinity form of the enzyme, leading to product release.</text>
</comment>
<protein>
    <recommendedName>
        <fullName evidence="4 11">Nicotinate phosphoribosyltransferase</fullName>
        <ecNumber evidence="3 11">6.3.4.21</ecNumber>
    </recommendedName>
</protein>
<dbReference type="InterPro" id="IPR041619">
    <property type="entry name" value="NAPRTase_C"/>
</dbReference>
<dbReference type="NCBIfam" id="TIGR01513">
    <property type="entry name" value="NAPRTase_put"/>
    <property type="match status" value="1"/>
</dbReference>
<dbReference type="Pfam" id="PF17767">
    <property type="entry name" value="NAPRTase_N"/>
    <property type="match status" value="1"/>
</dbReference>
<dbReference type="SUPFAM" id="SSF51690">
    <property type="entry name" value="Nicotinate/Quinolinate PRTase C-terminal domain-like"/>
    <property type="match status" value="1"/>
</dbReference>
<evidence type="ECO:0000259" key="13">
    <source>
        <dbReference type="Pfam" id="PF17767"/>
    </source>
</evidence>
<evidence type="ECO:0000256" key="3">
    <source>
        <dbReference type="ARBA" id="ARBA00013236"/>
    </source>
</evidence>
<keyword evidence="8 11" id="KW-0808">Transferase</keyword>
<comment type="pathway">
    <text evidence="1 11">Cofactor biosynthesis; NAD(+) biosynthesis; nicotinate D-ribonucleotide from nicotinate: step 1/1.</text>
</comment>
<evidence type="ECO:0000256" key="2">
    <source>
        <dbReference type="ARBA" id="ARBA00010897"/>
    </source>
</evidence>
<proteinExistence type="inferred from homology"/>
<evidence type="ECO:0000256" key="5">
    <source>
        <dbReference type="ARBA" id="ARBA00022553"/>
    </source>
</evidence>
<evidence type="ECO:0000313" key="15">
    <source>
        <dbReference type="EMBL" id="MDE47671.1"/>
    </source>
</evidence>
<dbReference type="GO" id="GO:0004516">
    <property type="term" value="F:nicotinate phosphoribosyltransferase activity"/>
    <property type="evidence" value="ECO:0007669"/>
    <property type="project" value="UniProtKB-UniRule"/>
</dbReference>
<evidence type="ECO:0000256" key="1">
    <source>
        <dbReference type="ARBA" id="ARBA00004952"/>
    </source>
</evidence>
<dbReference type="GO" id="GO:0016757">
    <property type="term" value="F:glycosyltransferase activity"/>
    <property type="evidence" value="ECO:0007669"/>
    <property type="project" value="UniProtKB-KW"/>
</dbReference>
<dbReference type="Gene3D" id="3.20.140.10">
    <property type="entry name" value="nicotinate phosphoribosyltransferase"/>
    <property type="match status" value="2"/>
</dbReference>
<dbReference type="PANTHER" id="PTHR11098">
    <property type="entry name" value="NICOTINATE PHOSPHORIBOSYLTRANSFERASE"/>
    <property type="match status" value="1"/>
</dbReference>
<dbReference type="UniPathway" id="UPA00253">
    <property type="reaction ID" value="UER00457"/>
</dbReference>
<feature type="domain" description="Nicotinate phosphoribosyltransferase N-terminal" evidence="13">
    <location>
        <begin position="10"/>
        <end position="137"/>
    </location>
</feature>
<name>A0A6G1SBS3_9ACAR</name>
<evidence type="ECO:0000259" key="14">
    <source>
        <dbReference type="Pfam" id="PF17956"/>
    </source>
</evidence>
<evidence type="ECO:0000256" key="4">
    <source>
        <dbReference type="ARBA" id="ARBA00021569"/>
    </source>
</evidence>
<organism evidence="15">
    <name type="scientific">Aceria tosichella</name>
    <name type="common">wheat curl mite</name>
    <dbReference type="NCBI Taxonomy" id="561515"/>
    <lineage>
        <taxon>Eukaryota</taxon>
        <taxon>Metazoa</taxon>
        <taxon>Ecdysozoa</taxon>
        <taxon>Arthropoda</taxon>
        <taxon>Chelicerata</taxon>
        <taxon>Arachnida</taxon>
        <taxon>Acari</taxon>
        <taxon>Acariformes</taxon>
        <taxon>Trombidiformes</taxon>
        <taxon>Prostigmata</taxon>
        <taxon>Eupodina</taxon>
        <taxon>Eriophyoidea</taxon>
        <taxon>Eriophyidae</taxon>
        <taxon>Eriophyinae</taxon>
        <taxon>Aceriini</taxon>
        <taxon>Aceria</taxon>
    </lineage>
</organism>
<comment type="function">
    <text evidence="9">Catalyzes the first step in the biosynthesis of NAD from nicotinic acid, the ATP-dependent synthesis of beta-nicotinate D-ribonucleotide from nicotinate and 5-phospho-D-ribose 1-phosphate. Helps prevent cellular oxidative stress via its role in NAD biosynthesis.</text>
</comment>
<evidence type="ECO:0000256" key="11">
    <source>
        <dbReference type="RuleBase" id="RU365100"/>
    </source>
</evidence>
<dbReference type="SUPFAM" id="SSF54675">
    <property type="entry name" value="Nicotinate/Quinolinate PRTase N-terminal domain-like"/>
    <property type="match status" value="1"/>
</dbReference>